<dbReference type="STRING" id="1579316.RC74_15875"/>
<feature type="signal peptide" evidence="6">
    <location>
        <begin position="1"/>
        <end position="26"/>
    </location>
</feature>
<feature type="chain" id="PRO_5007443241" description="Neurotransmitter-gated ion-channel ligand-binding domain-containing protein" evidence="6">
    <location>
        <begin position="27"/>
        <end position="355"/>
    </location>
</feature>
<dbReference type="OrthoDB" id="7069101at2"/>
<dbReference type="GO" id="GO:0004888">
    <property type="term" value="F:transmembrane signaling receptor activity"/>
    <property type="evidence" value="ECO:0007669"/>
    <property type="project" value="InterPro"/>
</dbReference>
<keyword evidence="6" id="KW-0732">Signal</keyword>
<keyword evidence="4 5" id="KW-0472">Membrane</keyword>
<feature type="transmembrane region" description="Helical" evidence="5">
    <location>
        <begin position="299"/>
        <end position="322"/>
    </location>
</feature>
<evidence type="ECO:0000313" key="8">
    <source>
        <dbReference type="EMBL" id="AML52550.1"/>
    </source>
</evidence>
<feature type="transmembrane region" description="Helical" evidence="5">
    <location>
        <begin position="236"/>
        <end position="257"/>
    </location>
</feature>
<evidence type="ECO:0000256" key="5">
    <source>
        <dbReference type="SAM" id="Phobius"/>
    </source>
</evidence>
<keyword evidence="2 5" id="KW-0812">Transmembrane</keyword>
<reference evidence="8 9" key="1">
    <citation type="submission" date="2016-02" db="EMBL/GenBank/DDBJ databases">
        <title>Complete genome sequence of Halocynthiibacter arcticus PAMC 20958t from arctic marine sediment.</title>
        <authorList>
            <person name="Lee Y.M."/>
            <person name="Baek K."/>
            <person name="Lee H.K."/>
            <person name="Shin S.C."/>
        </authorList>
    </citation>
    <scope>NUCLEOTIDE SEQUENCE [LARGE SCALE GENOMIC DNA]</scope>
    <source>
        <strain evidence="8">PAMC 20958</strain>
    </source>
</reference>
<dbReference type="RefSeq" id="WP_039002239.1">
    <property type="nucleotide sequence ID" value="NZ_CP014327.1"/>
</dbReference>
<dbReference type="GO" id="GO:0016020">
    <property type="term" value="C:membrane"/>
    <property type="evidence" value="ECO:0007669"/>
    <property type="project" value="UniProtKB-SubCell"/>
</dbReference>
<evidence type="ECO:0000256" key="6">
    <source>
        <dbReference type="SAM" id="SignalP"/>
    </source>
</evidence>
<evidence type="ECO:0000256" key="1">
    <source>
        <dbReference type="ARBA" id="ARBA00004141"/>
    </source>
</evidence>
<dbReference type="KEGG" id="hat:RC74_15875"/>
<evidence type="ECO:0000259" key="7">
    <source>
        <dbReference type="Pfam" id="PF02931"/>
    </source>
</evidence>
<dbReference type="EMBL" id="CP014327">
    <property type="protein sequence ID" value="AML52550.1"/>
    <property type="molecule type" value="Genomic_DNA"/>
</dbReference>
<dbReference type="InterPro" id="IPR038050">
    <property type="entry name" value="Neuro_actylchol_rec"/>
</dbReference>
<feature type="transmembrane region" description="Helical" evidence="5">
    <location>
        <begin position="334"/>
        <end position="352"/>
    </location>
</feature>
<evidence type="ECO:0000256" key="4">
    <source>
        <dbReference type="ARBA" id="ARBA00023136"/>
    </source>
</evidence>
<dbReference type="Pfam" id="PF02931">
    <property type="entry name" value="Neur_chan_LBD"/>
    <property type="match status" value="1"/>
</dbReference>
<dbReference type="InterPro" id="IPR006201">
    <property type="entry name" value="Neur_channel"/>
</dbReference>
<dbReference type="InterPro" id="IPR006202">
    <property type="entry name" value="Neur_chan_lig-bd"/>
</dbReference>
<dbReference type="InterPro" id="IPR036734">
    <property type="entry name" value="Neur_chan_lig-bd_sf"/>
</dbReference>
<dbReference type="GO" id="GO:0005230">
    <property type="term" value="F:extracellular ligand-gated monoatomic ion channel activity"/>
    <property type="evidence" value="ECO:0007669"/>
    <property type="project" value="InterPro"/>
</dbReference>
<keyword evidence="3 5" id="KW-1133">Transmembrane helix</keyword>
<sequence>MELKRLMHFLAVLGLFWSATSGSVLAQQAEVVLDKTENECRLFNMHTGVHPNNGNGPTKVDVSIIVADFLGVNDVDQQMDVDLFVTYTWLDSRLDNYDGCRLGKTEVWFPRIALLNSSNLRALNQNALNQVSVGEGGQVYYQQRYTGDVLSYHELHRFPFDKHGFKIQFATHLTDAANVVLTANAEKTWISDKLNIEGWNVSGVEIAAGTSRVHKSGEDLSTITLTINADRNPDYYLYRVMLLLMFVVFMSWVIFWIPPSRFEFQIGLGATSMLTSIAFNLSVANDLPELGYLTILDKALIWAIFLIFLSIVEALVTGLLVIKDRETSAVTLDRASRLVFPILLFGGWYLIVQLS</sequence>
<proteinExistence type="predicted"/>
<dbReference type="Gene3D" id="1.20.58.390">
    <property type="entry name" value="Neurotransmitter-gated ion-channel transmembrane domain"/>
    <property type="match status" value="1"/>
</dbReference>
<gene>
    <name evidence="8" type="ORF">RC74_15875</name>
</gene>
<feature type="domain" description="Neurotransmitter-gated ion-channel ligand-binding" evidence="7">
    <location>
        <begin position="48"/>
        <end position="232"/>
    </location>
</feature>
<dbReference type="Proteomes" id="UP000070371">
    <property type="component" value="Chromosome"/>
</dbReference>
<dbReference type="CDD" id="cd19050">
    <property type="entry name" value="LGIC_TM_bact"/>
    <property type="match status" value="1"/>
</dbReference>
<dbReference type="SUPFAM" id="SSF90112">
    <property type="entry name" value="Neurotransmitter-gated ion-channel transmembrane pore"/>
    <property type="match status" value="1"/>
</dbReference>
<comment type="subcellular location">
    <subcellularLocation>
        <location evidence="1">Membrane</location>
        <topology evidence="1">Multi-pass membrane protein</topology>
    </subcellularLocation>
</comment>
<accession>A0A126V2N7</accession>
<keyword evidence="9" id="KW-1185">Reference proteome</keyword>
<protein>
    <recommendedName>
        <fullName evidence="7">Neurotransmitter-gated ion-channel ligand-binding domain-containing protein</fullName>
    </recommendedName>
</protein>
<name>A0A126V2N7_9RHOB</name>
<evidence type="ECO:0000256" key="3">
    <source>
        <dbReference type="ARBA" id="ARBA00022989"/>
    </source>
</evidence>
<dbReference type="PANTHER" id="PTHR18945">
    <property type="entry name" value="NEUROTRANSMITTER GATED ION CHANNEL"/>
    <property type="match status" value="1"/>
</dbReference>
<evidence type="ECO:0000313" key="9">
    <source>
        <dbReference type="Proteomes" id="UP000070371"/>
    </source>
</evidence>
<dbReference type="SUPFAM" id="SSF63712">
    <property type="entry name" value="Nicotinic receptor ligand binding domain-like"/>
    <property type="match status" value="1"/>
</dbReference>
<organism evidence="8 9">
    <name type="scientific">Falsihalocynthiibacter arcticus</name>
    <dbReference type="NCBI Taxonomy" id="1579316"/>
    <lineage>
        <taxon>Bacteria</taxon>
        <taxon>Pseudomonadati</taxon>
        <taxon>Pseudomonadota</taxon>
        <taxon>Alphaproteobacteria</taxon>
        <taxon>Rhodobacterales</taxon>
        <taxon>Roseobacteraceae</taxon>
        <taxon>Falsihalocynthiibacter</taxon>
    </lineage>
</organism>
<dbReference type="InterPro" id="IPR036719">
    <property type="entry name" value="Neuro-gated_channel_TM_sf"/>
</dbReference>
<dbReference type="Gene3D" id="2.70.170.10">
    <property type="entry name" value="Neurotransmitter-gated ion-channel ligand-binding domain"/>
    <property type="match status" value="1"/>
</dbReference>
<dbReference type="AlphaFoldDB" id="A0A126V2N7"/>
<evidence type="ECO:0000256" key="2">
    <source>
        <dbReference type="ARBA" id="ARBA00022692"/>
    </source>
</evidence>